<evidence type="ECO:0000313" key="1">
    <source>
        <dbReference type="EMBL" id="KAF2470896.1"/>
    </source>
</evidence>
<organism evidence="1 2">
    <name type="scientific">Lindgomyces ingoldianus</name>
    <dbReference type="NCBI Taxonomy" id="673940"/>
    <lineage>
        <taxon>Eukaryota</taxon>
        <taxon>Fungi</taxon>
        <taxon>Dikarya</taxon>
        <taxon>Ascomycota</taxon>
        <taxon>Pezizomycotina</taxon>
        <taxon>Dothideomycetes</taxon>
        <taxon>Pleosporomycetidae</taxon>
        <taxon>Pleosporales</taxon>
        <taxon>Lindgomycetaceae</taxon>
        <taxon>Lindgomyces</taxon>
    </lineage>
</organism>
<name>A0ACB6QVC6_9PLEO</name>
<reference evidence="1" key="1">
    <citation type="journal article" date="2020" name="Stud. Mycol.">
        <title>101 Dothideomycetes genomes: a test case for predicting lifestyles and emergence of pathogens.</title>
        <authorList>
            <person name="Haridas S."/>
            <person name="Albert R."/>
            <person name="Binder M."/>
            <person name="Bloem J."/>
            <person name="Labutti K."/>
            <person name="Salamov A."/>
            <person name="Andreopoulos B."/>
            <person name="Baker S."/>
            <person name="Barry K."/>
            <person name="Bills G."/>
            <person name="Bluhm B."/>
            <person name="Cannon C."/>
            <person name="Castanera R."/>
            <person name="Culley D."/>
            <person name="Daum C."/>
            <person name="Ezra D."/>
            <person name="Gonzalez J."/>
            <person name="Henrissat B."/>
            <person name="Kuo A."/>
            <person name="Liang C."/>
            <person name="Lipzen A."/>
            <person name="Lutzoni F."/>
            <person name="Magnuson J."/>
            <person name="Mondo S."/>
            <person name="Nolan M."/>
            <person name="Ohm R."/>
            <person name="Pangilinan J."/>
            <person name="Park H.-J."/>
            <person name="Ramirez L."/>
            <person name="Alfaro M."/>
            <person name="Sun H."/>
            <person name="Tritt A."/>
            <person name="Yoshinaga Y."/>
            <person name="Zwiers L.-H."/>
            <person name="Turgeon B."/>
            <person name="Goodwin S."/>
            <person name="Spatafora J."/>
            <person name="Crous P."/>
            <person name="Grigoriev I."/>
        </authorList>
    </citation>
    <scope>NUCLEOTIDE SEQUENCE</scope>
    <source>
        <strain evidence="1">ATCC 200398</strain>
    </source>
</reference>
<keyword evidence="2" id="KW-1185">Reference proteome</keyword>
<evidence type="ECO:0000313" key="2">
    <source>
        <dbReference type="Proteomes" id="UP000799755"/>
    </source>
</evidence>
<proteinExistence type="predicted"/>
<accession>A0ACB6QVC6</accession>
<sequence length="439" mass="50161">MWTPQSLGFWLQIQQMDVDRQYALSRHYLAVNKAKYATACEFDTVTFLFPGLLWPRKPHHFDYSEPYPYDLEPNRSFLYGVLEGQDIESPTWATKREASGSVAPCTAQAERKYCCGGFESRYSSMTLSKLELRKPESESDNSSSNGVHLSTTYLGLVWATGGYVNFPLTQSCHGIAISCLAGWRSRYRPGHHGTTEELAFLNSEEAFPRVAEWLAGNTINFYWARRRVFPDAWFCGVLSRDACFEVQWVMFVSNGRKSARDLCASRKQVKASGGTLTLLLGLSFGCRAAFELSSIQHLWRLSSCSLTLSATWNVIRAMVEHEEPDDMFLSRDHRHGLRSLWVMGSLRYQVVGERRCMPSSWWDTYNDLCVLMIGLMRTGGIMWRLRIEKFEATRVLRRKYQSVEQNTSRNLHYASQGSRLALALPGPSSTLESFRDTKK</sequence>
<comment type="caution">
    <text evidence="1">The sequence shown here is derived from an EMBL/GenBank/DDBJ whole genome shotgun (WGS) entry which is preliminary data.</text>
</comment>
<gene>
    <name evidence="1" type="ORF">BDR25DRAFT_354841</name>
</gene>
<dbReference type="Proteomes" id="UP000799755">
    <property type="component" value="Unassembled WGS sequence"/>
</dbReference>
<dbReference type="EMBL" id="MU003506">
    <property type="protein sequence ID" value="KAF2470896.1"/>
    <property type="molecule type" value="Genomic_DNA"/>
</dbReference>
<protein>
    <submittedName>
        <fullName evidence="1">Uncharacterized protein</fullName>
    </submittedName>
</protein>